<evidence type="ECO:0000313" key="8">
    <source>
        <dbReference type="EMBL" id="KAJ1971704.1"/>
    </source>
</evidence>
<feature type="domain" description="RING-type" evidence="7">
    <location>
        <begin position="57"/>
        <end position="95"/>
    </location>
</feature>
<dbReference type="OrthoDB" id="8062037at2759"/>
<dbReference type="PROSITE" id="PS50089">
    <property type="entry name" value="ZF_RING_2"/>
    <property type="match status" value="1"/>
</dbReference>
<keyword evidence="9" id="KW-1185">Reference proteome</keyword>
<sequence>MAGTATTSAKQRKLQPFKVLREHTHTLCLLHQQTRQVNQLRKELERLQTSFAAANACRLCTAEFTLPHTLQCGHSFCQDCLQQHLRTERECPICRQTIVHRPAPAVNLEYHAKLLESLDKLALPSDIDDGIAAALDGLFGSITQGSQLKHMVETQTITRPACSRLHSTIKTKVHARLTTGAATNAAAGASNNTTPAAAPGSAGARRYNASIWDVYWPAKIPQKTLKDRTLLVVCSQCSNITNRPACRHCPAAQSTGSSSAPRIQPTPAPGAAKSAANQAQRATKGGAPTLNRNTRRRGNGRHPAGERSAASKPKASTTSARCDKAPSNDVNTSAAAASSARDSGGKRSGQSQRNAAANTGTPATSTGQSRNSNSNSRRKNSQAANKTHRSHQGKSSSAQTSTYVIGPLDYPALCWFFSNPQETFAGYSRKELDITEARLVELYGRH</sequence>
<evidence type="ECO:0000256" key="2">
    <source>
        <dbReference type="ARBA" id="ARBA00022771"/>
    </source>
</evidence>
<dbReference type="Pfam" id="PF13923">
    <property type="entry name" value="zf-C3HC4_2"/>
    <property type="match status" value="1"/>
</dbReference>
<comment type="caution">
    <text evidence="8">The sequence shown here is derived from an EMBL/GenBank/DDBJ whole genome shotgun (WGS) entry which is preliminary data.</text>
</comment>
<evidence type="ECO:0000256" key="1">
    <source>
        <dbReference type="ARBA" id="ARBA00022723"/>
    </source>
</evidence>
<dbReference type="Gene3D" id="3.30.40.10">
    <property type="entry name" value="Zinc/RING finger domain, C3HC4 (zinc finger)"/>
    <property type="match status" value="1"/>
</dbReference>
<evidence type="ECO:0000256" key="3">
    <source>
        <dbReference type="ARBA" id="ARBA00022833"/>
    </source>
</evidence>
<dbReference type="SUPFAM" id="SSF57850">
    <property type="entry name" value="RING/U-box"/>
    <property type="match status" value="1"/>
</dbReference>
<feature type="compositionally biased region" description="Polar residues" evidence="6">
    <location>
        <begin position="252"/>
        <end position="261"/>
    </location>
</feature>
<keyword evidence="2 4" id="KW-0863">Zinc-finger</keyword>
<organism evidence="8 9">
    <name type="scientific">Dimargaris verticillata</name>
    <dbReference type="NCBI Taxonomy" id="2761393"/>
    <lineage>
        <taxon>Eukaryota</taxon>
        <taxon>Fungi</taxon>
        <taxon>Fungi incertae sedis</taxon>
        <taxon>Zoopagomycota</taxon>
        <taxon>Kickxellomycotina</taxon>
        <taxon>Dimargaritomycetes</taxon>
        <taxon>Dimargaritales</taxon>
        <taxon>Dimargaritaceae</taxon>
        <taxon>Dimargaris</taxon>
    </lineage>
</organism>
<dbReference type="InterPro" id="IPR017907">
    <property type="entry name" value="Znf_RING_CS"/>
</dbReference>
<keyword evidence="1" id="KW-0479">Metal-binding</keyword>
<reference evidence="8" key="1">
    <citation type="submission" date="2022-07" db="EMBL/GenBank/DDBJ databases">
        <title>Phylogenomic reconstructions and comparative analyses of Kickxellomycotina fungi.</title>
        <authorList>
            <person name="Reynolds N.K."/>
            <person name="Stajich J.E."/>
            <person name="Barry K."/>
            <person name="Grigoriev I.V."/>
            <person name="Crous P."/>
            <person name="Smith M.E."/>
        </authorList>
    </citation>
    <scope>NUCLEOTIDE SEQUENCE</scope>
    <source>
        <strain evidence="8">RSA 567</strain>
    </source>
</reference>
<name>A0A9W8B2I8_9FUNG</name>
<dbReference type="SMART" id="SM00184">
    <property type="entry name" value="RING"/>
    <property type="match status" value="1"/>
</dbReference>
<accession>A0A9W8B2I8</accession>
<proteinExistence type="predicted"/>
<gene>
    <name evidence="8" type="ORF">H4R34_005651</name>
</gene>
<dbReference type="EMBL" id="JANBQB010001277">
    <property type="protein sequence ID" value="KAJ1971704.1"/>
    <property type="molecule type" value="Genomic_DNA"/>
</dbReference>
<feature type="compositionally biased region" description="Basic residues" evidence="6">
    <location>
        <begin position="376"/>
        <end position="392"/>
    </location>
</feature>
<dbReference type="InterPro" id="IPR013083">
    <property type="entry name" value="Znf_RING/FYVE/PHD"/>
</dbReference>
<dbReference type="PANTHER" id="PTHR23327">
    <property type="entry name" value="RING FINGER PROTEIN 127"/>
    <property type="match status" value="1"/>
</dbReference>
<evidence type="ECO:0000313" key="9">
    <source>
        <dbReference type="Proteomes" id="UP001151582"/>
    </source>
</evidence>
<keyword evidence="3" id="KW-0862">Zinc</keyword>
<evidence type="ECO:0000256" key="5">
    <source>
        <dbReference type="SAM" id="Coils"/>
    </source>
</evidence>
<evidence type="ECO:0000259" key="7">
    <source>
        <dbReference type="PROSITE" id="PS50089"/>
    </source>
</evidence>
<feature type="region of interest" description="Disordered" evidence="6">
    <location>
        <begin position="245"/>
        <end position="400"/>
    </location>
</feature>
<protein>
    <recommendedName>
        <fullName evidence="7">RING-type domain-containing protein</fullName>
    </recommendedName>
</protein>
<dbReference type="InterPro" id="IPR001841">
    <property type="entry name" value="Znf_RING"/>
</dbReference>
<feature type="coiled-coil region" evidence="5">
    <location>
        <begin position="30"/>
        <end position="57"/>
    </location>
</feature>
<dbReference type="GO" id="GO:0008270">
    <property type="term" value="F:zinc ion binding"/>
    <property type="evidence" value="ECO:0007669"/>
    <property type="project" value="UniProtKB-KW"/>
</dbReference>
<feature type="compositionally biased region" description="Polar residues" evidence="6">
    <location>
        <begin position="348"/>
        <end position="367"/>
    </location>
</feature>
<keyword evidence="5" id="KW-0175">Coiled coil</keyword>
<dbReference type="AlphaFoldDB" id="A0A9W8B2I8"/>
<evidence type="ECO:0000256" key="4">
    <source>
        <dbReference type="PROSITE-ProRule" id="PRU00175"/>
    </source>
</evidence>
<dbReference type="Proteomes" id="UP001151582">
    <property type="component" value="Unassembled WGS sequence"/>
</dbReference>
<feature type="compositionally biased region" description="Low complexity" evidence="6">
    <location>
        <begin position="308"/>
        <end position="320"/>
    </location>
</feature>
<evidence type="ECO:0000256" key="6">
    <source>
        <dbReference type="SAM" id="MobiDB-lite"/>
    </source>
</evidence>
<feature type="compositionally biased region" description="Low complexity" evidence="6">
    <location>
        <begin position="269"/>
        <end position="282"/>
    </location>
</feature>
<dbReference type="PROSITE" id="PS00518">
    <property type="entry name" value="ZF_RING_1"/>
    <property type="match status" value="1"/>
</dbReference>